<keyword evidence="3" id="KW-1185">Reference proteome</keyword>
<dbReference type="RefSeq" id="WP_199109154.1">
    <property type="nucleotide sequence ID" value="NZ_JAHWXQ010000001.1"/>
</dbReference>
<gene>
    <name evidence="2" type="ORF">KYK27_06510</name>
</gene>
<comment type="caution">
    <text evidence="2">The sequence shown here is derived from an EMBL/GenBank/DDBJ whole genome shotgun (WGS) entry which is preliminary data.</text>
</comment>
<dbReference type="EMBL" id="JAHWXQ010000001">
    <property type="protein sequence ID" value="MBW3364687.1"/>
    <property type="molecule type" value="Genomic_DNA"/>
</dbReference>
<feature type="chain" id="PRO_5045444449" description="Big-1 domain-containing protein" evidence="1">
    <location>
        <begin position="20"/>
        <end position="69"/>
    </location>
</feature>
<keyword evidence="1" id="KW-0732">Signal</keyword>
<accession>A0ABS6X9Q0</accession>
<feature type="signal peptide" evidence="1">
    <location>
        <begin position="1"/>
        <end position="19"/>
    </location>
</feature>
<name>A0ABS6X9Q0_9BACT</name>
<reference evidence="2 3" key="1">
    <citation type="submission" date="2021-07" db="EMBL/GenBank/DDBJ databases">
        <authorList>
            <person name="Kim M.K."/>
        </authorList>
    </citation>
    <scope>NUCLEOTIDE SEQUENCE [LARGE SCALE GENOMIC DNA]</scope>
    <source>
        <strain evidence="2 3">HLY7-15</strain>
    </source>
</reference>
<evidence type="ECO:0000256" key="1">
    <source>
        <dbReference type="SAM" id="SignalP"/>
    </source>
</evidence>
<evidence type="ECO:0000313" key="3">
    <source>
        <dbReference type="Proteomes" id="UP000774935"/>
    </source>
</evidence>
<dbReference type="Proteomes" id="UP000774935">
    <property type="component" value="Unassembled WGS sequence"/>
</dbReference>
<protein>
    <recommendedName>
        <fullName evidence="4">Big-1 domain-containing protein</fullName>
    </recommendedName>
</protein>
<sequence>MTYNRVLSLVLLTIMLSLASGCGKKGIPCPSPNGKSVKVQAKGAAGLEAIRVSTNKDGLVQKKKKFLFF</sequence>
<evidence type="ECO:0000313" key="2">
    <source>
        <dbReference type="EMBL" id="MBW3364687.1"/>
    </source>
</evidence>
<organism evidence="2 3">
    <name type="scientific">Pontibacter populi</name>
    <dbReference type="NCBI Taxonomy" id="890055"/>
    <lineage>
        <taxon>Bacteria</taxon>
        <taxon>Pseudomonadati</taxon>
        <taxon>Bacteroidota</taxon>
        <taxon>Cytophagia</taxon>
        <taxon>Cytophagales</taxon>
        <taxon>Hymenobacteraceae</taxon>
        <taxon>Pontibacter</taxon>
    </lineage>
</organism>
<evidence type="ECO:0008006" key="4">
    <source>
        <dbReference type="Google" id="ProtNLM"/>
    </source>
</evidence>
<dbReference type="PROSITE" id="PS51257">
    <property type="entry name" value="PROKAR_LIPOPROTEIN"/>
    <property type="match status" value="1"/>
</dbReference>
<proteinExistence type="predicted"/>